<reference evidence="2" key="1">
    <citation type="submission" date="2019-04" db="EMBL/GenBank/DDBJ databases">
        <authorList>
            <person name="Alioto T."/>
            <person name="Alioto T."/>
        </authorList>
    </citation>
    <scope>NUCLEOTIDE SEQUENCE [LARGE SCALE GENOMIC DNA]</scope>
</reference>
<dbReference type="Proteomes" id="UP000335636">
    <property type="component" value="Unassembled WGS sequence"/>
</dbReference>
<keyword evidence="1" id="KW-0732">Signal</keyword>
<gene>
    <name evidence="2" type="ORF">MONAX_5E015798</name>
</gene>
<comment type="caution">
    <text evidence="2">The sequence shown here is derived from an EMBL/GenBank/DDBJ whole genome shotgun (WGS) entry which is preliminary data.</text>
</comment>
<evidence type="ECO:0000313" key="2">
    <source>
        <dbReference type="EMBL" id="VTJ87616.1"/>
    </source>
</evidence>
<proteinExistence type="predicted"/>
<sequence length="54" mass="5536">MACPAAPWLLLVMPLALLGSLVAPAFQPVSTTGVGTLGRSAEVTKGAWVVRDSK</sequence>
<evidence type="ECO:0000313" key="3">
    <source>
        <dbReference type="Proteomes" id="UP000335636"/>
    </source>
</evidence>
<accession>A0A5E4D0M8</accession>
<protein>
    <submittedName>
        <fullName evidence="2">Uncharacterized protein</fullName>
    </submittedName>
</protein>
<dbReference type="EMBL" id="CABDUW010002664">
    <property type="protein sequence ID" value="VTJ87616.1"/>
    <property type="molecule type" value="Genomic_DNA"/>
</dbReference>
<name>A0A5E4D0M8_MARMO</name>
<keyword evidence="3" id="KW-1185">Reference proteome</keyword>
<organism evidence="2 3">
    <name type="scientific">Marmota monax</name>
    <name type="common">Woodchuck</name>
    <dbReference type="NCBI Taxonomy" id="9995"/>
    <lineage>
        <taxon>Eukaryota</taxon>
        <taxon>Metazoa</taxon>
        <taxon>Chordata</taxon>
        <taxon>Craniata</taxon>
        <taxon>Vertebrata</taxon>
        <taxon>Euteleostomi</taxon>
        <taxon>Mammalia</taxon>
        <taxon>Eutheria</taxon>
        <taxon>Euarchontoglires</taxon>
        <taxon>Glires</taxon>
        <taxon>Rodentia</taxon>
        <taxon>Sciuromorpha</taxon>
        <taxon>Sciuridae</taxon>
        <taxon>Xerinae</taxon>
        <taxon>Marmotini</taxon>
        <taxon>Marmota</taxon>
    </lineage>
</organism>
<feature type="signal peptide" evidence="1">
    <location>
        <begin position="1"/>
        <end position="25"/>
    </location>
</feature>
<feature type="non-terminal residue" evidence="2">
    <location>
        <position position="54"/>
    </location>
</feature>
<feature type="chain" id="PRO_5022786729" evidence="1">
    <location>
        <begin position="26"/>
        <end position="54"/>
    </location>
</feature>
<dbReference type="AlphaFoldDB" id="A0A5E4D0M8"/>
<evidence type="ECO:0000256" key="1">
    <source>
        <dbReference type="SAM" id="SignalP"/>
    </source>
</evidence>